<name>A0A5C8GKK8_9BACT</name>
<evidence type="ECO:0000256" key="1">
    <source>
        <dbReference type="SAM" id="Phobius"/>
    </source>
</evidence>
<feature type="transmembrane region" description="Helical" evidence="1">
    <location>
        <begin position="131"/>
        <end position="151"/>
    </location>
</feature>
<keyword evidence="1" id="KW-0472">Membrane</keyword>
<reference evidence="3" key="1">
    <citation type="submission" date="2019-05" db="EMBL/GenBank/DDBJ databases">
        <title>Prevotella brunnea sp. nov., isolated from a wound of a patient.</title>
        <authorList>
            <person name="Buhl M."/>
        </authorList>
    </citation>
    <scope>NUCLEOTIDE SEQUENCE [LARGE SCALE GENOMIC DNA]</scope>
    <source>
        <strain evidence="3">A2672</strain>
    </source>
</reference>
<keyword evidence="3" id="KW-1185">Reference proteome</keyword>
<protein>
    <recommendedName>
        <fullName evidence="4">Protein BatD</fullName>
    </recommendedName>
</protein>
<evidence type="ECO:0008006" key="4">
    <source>
        <dbReference type="Google" id="ProtNLM"/>
    </source>
</evidence>
<evidence type="ECO:0000313" key="3">
    <source>
        <dbReference type="Proteomes" id="UP000321612"/>
    </source>
</evidence>
<dbReference type="AlphaFoldDB" id="A0A5C8GKK8"/>
<sequence length="334" mass="38338">MKIDAVLDSTSIMIGSQTHWAITVKAPKGVNISFQKEKFASALPDNIEILGHQIDTISNTKNVIVRLNYTITSWKEGNYKLPAVPVYVNKKKQNSNPVKLKVTTIEIDTTTIATIRPSDDIQNNPFAISEWMPLFWLTTLMILNLFLVYFLRLRLNNAKPLISMKRRRQTILPHVKALANINTLKIGSFKNEDEQKLYYTRLINVLREYLYERFGLNAMEMTSKEIINHLKAHGYNTKENYLQTAFEIADLVKFAKFSTATSEYAYYLTNIAKFIEGTKSEHGVIANENEKTKVKVGNDRKQRVILKLLILTFLIITAGLFCFVSWNIYSLLSN</sequence>
<dbReference type="EMBL" id="SDIK01000035">
    <property type="protein sequence ID" value="TXJ62289.1"/>
    <property type="molecule type" value="Genomic_DNA"/>
</dbReference>
<feature type="transmembrane region" description="Helical" evidence="1">
    <location>
        <begin position="308"/>
        <end position="329"/>
    </location>
</feature>
<comment type="caution">
    <text evidence="2">The sequence shown here is derived from an EMBL/GenBank/DDBJ whole genome shotgun (WGS) entry which is preliminary data.</text>
</comment>
<dbReference type="Pfam" id="PF13584">
    <property type="entry name" value="BatD"/>
    <property type="match status" value="1"/>
</dbReference>
<dbReference type="RefSeq" id="WP_147785567.1">
    <property type="nucleotide sequence ID" value="NZ_VFFG01000001.1"/>
</dbReference>
<dbReference type="Proteomes" id="UP000321612">
    <property type="component" value="Unassembled WGS sequence"/>
</dbReference>
<gene>
    <name evidence="2" type="ORF">ETF27_05235</name>
</gene>
<keyword evidence="1" id="KW-0812">Transmembrane</keyword>
<evidence type="ECO:0000313" key="2">
    <source>
        <dbReference type="EMBL" id="TXJ62289.1"/>
    </source>
</evidence>
<keyword evidence="1" id="KW-1133">Transmembrane helix</keyword>
<organism evidence="2 3">
    <name type="scientific">Prevotella brunnea</name>
    <dbReference type="NCBI Taxonomy" id="2508867"/>
    <lineage>
        <taxon>Bacteria</taxon>
        <taxon>Pseudomonadati</taxon>
        <taxon>Bacteroidota</taxon>
        <taxon>Bacteroidia</taxon>
        <taxon>Bacteroidales</taxon>
        <taxon>Prevotellaceae</taxon>
        <taxon>Prevotella</taxon>
    </lineage>
</organism>
<dbReference type="InterPro" id="IPR025738">
    <property type="entry name" value="BatD"/>
</dbReference>
<accession>A0A5C8GKK8</accession>
<proteinExistence type="predicted"/>